<dbReference type="EC" id="2.1.1.197" evidence="3 8"/>
<dbReference type="InterPro" id="IPR050602">
    <property type="entry name" value="Malonyl-ACP_OMT"/>
</dbReference>
<comment type="pathway">
    <text evidence="2 8">Cofactor biosynthesis; biotin biosynthesis.</text>
</comment>
<evidence type="ECO:0000256" key="5">
    <source>
        <dbReference type="ARBA" id="ARBA00022679"/>
    </source>
</evidence>
<dbReference type="Gene3D" id="3.40.50.150">
    <property type="entry name" value="Vaccinia Virus protein VP39"/>
    <property type="match status" value="1"/>
</dbReference>
<dbReference type="UniPathway" id="UPA00078"/>
<dbReference type="GO" id="GO:0010340">
    <property type="term" value="F:carboxyl-O-methyltransferase activity"/>
    <property type="evidence" value="ECO:0007669"/>
    <property type="project" value="UniProtKB-UniRule"/>
</dbReference>
<evidence type="ECO:0000259" key="9">
    <source>
        <dbReference type="Pfam" id="PF08241"/>
    </source>
</evidence>
<evidence type="ECO:0000256" key="1">
    <source>
        <dbReference type="ARBA" id="ARBA00000852"/>
    </source>
</evidence>
<protein>
    <recommendedName>
        <fullName evidence="3 8">Malonyl-[acyl-carrier protein] O-methyltransferase</fullName>
        <shortName evidence="8">Malonyl-ACP O-methyltransferase</shortName>
        <ecNumber evidence="3 8">2.1.1.197</ecNumber>
    </recommendedName>
    <alternativeName>
        <fullName evidence="8">Biotin synthesis protein BioC</fullName>
    </alternativeName>
</protein>
<accession>A0A1G9AQI8</accession>
<keyword evidence="6 8" id="KW-0949">S-adenosyl-L-methionine</keyword>
<dbReference type="EMBL" id="FNEM01000024">
    <property type="protein sequence ID" value="SDK28815.1"/>
    <property type="molecule type" value="Genomic_DNA"/>
</dbReference>
<reference evidence="11" key="1">
    <citation type="submission" date="2016-10" db="EMBL/GenBank/DDBJ databases">
        <authorList>
            <person name="Varghese N."/>
            <person name="Submissions S."/>
        </authorList>
    </citation>
    <scope>NUCLEOTIDE SEQUENCE [LARGE SCALE GENOMIC DNA]</scope>
    <source>
        <strain evidence="11">DSM 23317</strain>
    </source>
</reference>
<gene>
    <name evidence="8" type="primary">bioC</name>
    <name evidence="10" type="ORF">SAMN04488540_12437</name>
</gene>
<dbReference type="GO" id="GO:0032259">
    <property type="term" value="P:methylation"/>
    <property type="evidence" value="ECO:0007669"/>
    <property type="project" value="UniProtKB-KW"/>
</dbReference>
<evidence type="ECO:0000256" key="3">
    <source>
        <dbReference type="ARBA" id="ARBA00012327"/>
    </source>
</evidence>
<organism evidence="10 11">
    <name type="scientific">Ferrimonas sediminum</name>
    <dbReference type="NCBI Taxonomy" id="718193"/>
    <lineage>
        <taxon>Bacteria</taxon>
        <taxon>Pseudomonadati</taxon>
        <taxon>Pseudomonadota</taxon>
        <taxon>Gammaproteobacteria</taxon>
        <taxon>Alteromonadales</taxon>
        <taxon>Ferrimonadaceae</taxon>
        <taxon>Ferrimonas</taxon>
    </lineage>
</organism>
<dbReference type="AlphaFoldDB" id="A0A1G9AQI8"/>
<dbReference type="GO" id="GO:0009102">
    <property type="term" value="P:biotin biosynthetic process"/>
    <property type="evidence" value="ECO:0007669"/>
    <property type="project" value="UniProtKB-UniRule"/>
</dbReference>
<dbReference type="GO" id="GO:0102130">
    <property type="term" value="F:malonyl-CoA methyltransferase activity"/>
    <property type="evidence" value="ECO:0007669"/>
    <property type="project" value="UniProtKB-EC"/>
</dbReference>
<evidence type="ECO:0000313" key="11">
    <source>
        <dbReference type="Proteomes" id="UP000199527"/>
    </source>
</evidence>
<evidence type="ECO:0000256" key="7">
    <source>
        <dbReference type="ARBA" id="ARBA00022756"/>
    </source>
</evidence>
<feature type="domain" description="Methyltransferase type 11" evidence="9">
    <location>
        <begin position="55"/>
        <end position="146"/>
    </location>
</feature>
<evidence type="ECO:0000256" key="6">
    <source>
        <dbReference type="ARBA" id="ARBA00022691"/>
    </source>
</evidence>
<proteinExistence type="inferred from homology"/>
<dbReference type="PANTHER" id="PTHR13090">
    <property type="entry name" value="ARGININE-HYDROXYLASE NDUFAF5, MITOCHONDRIAL"/>
    <property type="match status" value="1"/>
</dbReference>
<comment type="similarity">
    <text evidence="8">Belongs to the methyltransferase superfamily.</text>
</comment>
<keyword evidence="5 8" id="KW-0808">Transferase</keyword>
<keyword evidence="4 8" id="KW-0489">Methyltransferase</keyword>
<dbReference type="HAMAP" id="MF_00835">
    <property type="entry name" value="BioC"/>
    <property type="match status" value="1"/>
</dbReference>
<evidence type="ECO:0000256" key="2">
    <source>
        <dbReference type="ARBA" id="ARBA00004746"/>
    </source>
</evidence>
<dbReference type="CDD" id="cd02440">
    <property type="entry name" value="AdoMet_MTases"/>
    <property type="match status" value="1"/>
</dbReference>
<dbReference type="InterPro" id="IPR029063">
    <property type="entry name" value="SAM-dependent_MTases_sf"/>
</dbReference>
<dbReference type="SUPFAM" id="SSF53335">
    <property type="entry name" value="S-adenosyl-L-methionine-dependent methyltransferases"/>
    <property type="match status" value="1"/>
</dbReference>
<comment type="function">
    <text evidence="8">Converts the free carboxyl group of a malonyl-thioester to its methyl ester by transfer of a methyl group from S-adenosyl-L-methionine (SAM). It allows to synthesize pimeloyl-ACP via the fatty acid synthetic pathway.</text>
</comment>
<evidence type="ECO:0000313" key="10">
    <source>
        <dbReference type="EMBL" id="SDK28815.1"/>
    </source>
</evidence>
<dbReference type="NCBIfam" id="TIGR02072">
    <property type="entry name" value="BioC"/>
    <property type="match status" value="1"/>
</dbReference>
<dbReference type="InterPro" id="IPR013216">
    <property type="entry name" value="Methyltransf_11"/>
</dbReference>
<dbReference type="InterPro" id="IPR011814">
    <property type="entry name" value="BioC"/>
</dbReference>
<dbReference type="Proteomes" id="UP000199527">
    <property type="component" value="Unassembled WGS sequence"/>
</dbReference>
<dbReference type="PANTHER" id="PTHR13090:SF1">
    <property type="entry name" value="ARGININE-HYDROXYLASE NDUFAF5, MITOCHONDRIAL"/>
    <property type="match status" value="1"/>
</dbReference>
<dbReference type="GO" id="GO:0008757">
    <property type="term" value="F:S-adenosylmethionine-dependent methyltransferase activity"/>
    <property type="evidence" value="ECO:0007669"/>
    <property type="project" value="InterPro"/>
</dbReference>
<dbReference type="Pfam" id="PF08241">
    <property type="entry name" value="Methyltransf_11"/>
    <property type="match status" value="1"/>
</dbReference>
<dbReference type="OrthoDB" id="9760689at2"/>
<dbReference type="RefSeq" id="WP_090368200.1">
    <property type="nucleotide sequence ID" value="NZ_FNEM01000024.1"/>
</dbReference>
<sequence>MNSKAQLQPVKHDKGAVGAAFSRAAQGYDSHAAFQRQVGERLLTLAGPQAIGRCLDLGCGSGYFSEQLHAQGHQIVALDLAMAMATATQQRCDAAKVVVADADALPMQDNTVDLAFSNLALQWSDNLQLALSQLKRVVKPGGRLLFSTLATGSLTELDQAWQQAHGRHHINRFLSPDAIRMQVAQAGFSPSQLMFETITLHYPSALAVMKALKGVGANHLNHGRAPGLTGKGTLQRLQRAYATQANSHGLLPLTYQVCFGTLTNDA</sequence>
<evidence type="ECO:0000256" key="4">
    <source>
        <dbReference type="ARBA" id="ARBA00022603"/>
    </source>
</evidence>
<name>A0A1G9AQI8_9GAMM</name>
<evidence type="ECO:0000256" key="8">
    <source>
        <dbReference type="HAMAP-Rule" id="MF_00835"/>
    </source>
</evidence>
<keyword evidence="11" id="KW-1185">Reference proteome</keyword>
<keyword evidence="7 8" id="KW-0093">Biotin biosynthesis</keyword>
<comment type="catalytic activity">
    <reaction evidence="1 8">
        <text>malonyl-[ACP] + S-adenosyl-L-methionine = malonyl-[ACP] methyl ester + S-adenosyl-L-homocysteine</text>
        <dbReference type="Rhea" id="RHEA:17105"/>
        <dbReference type="Rhea" id="RHEA-COMP:9623"/>
        <dbReference type="Rhea" id="RHEA-COMP:9954"/>
        <dbReference type="ChEBI" id="CHEBI:57856"/>
        <dbReference type="ChEBI" id="CHEBI:59789"/>
        <dbReference type="ChEBI" id="CHEBI:78449"/>
        <dbReference type="ChEBI" id="CHEBI:78845"/>
        <dbReference type="EC" id="2.1.1.197"/>
    </reaction>
</comment>